<protein>
    <submittedName>
        <fullName evidence="1">Uncharacterized protein</fullName>
    </submittedName>
</protein>
<comment type="caution">
    <text evidence="1">The sequence shown here is derived from an EMBL/GenBank/DDBJ whole genome shotgun (WGS) entry which is preliminary data.</text>
</comment>
<name>A0A8B6EH05_MYTGA</name>
<dbReference type="Proteomes" id="UP000596742">
    <property type="component" value="Unassembled WGS sequence"/>
</dbReference>
<dbReference type="EMBL" id="UYJE01005186">
    <property type="protein sequence ID" value="VDI34869.1"/>
    <property type="molecule type" value="Genomic_DNA"/>
</dbReference>
<reference evidence="1" key="1">
    <citation type="submission" date="2018-11" db="EMBL/GenBank/DDBJ databases">
        <authorList>
            <person name="Alioto T."/>
            <person name="Alioto T."/>
        </authorList>
    </citation>
    <scope>NUCLEOTIDE SEQUENCE</scope>
</reference>
<proteinExistence type="predicted"/>
<organism evidence="1 2">
    <name type="scientific">Mytilus galloprovincialis</name>
    <name type="common">Mediterranean mussel</name>
    <dbReference type="NCBI Taxonomy" id="29158"/>
    <lineage>
        <taxon>Eukaryota</taxon>
        <taxon>Metazoa</taxon>
        <taxon>Spiralia</taxon>
        <taxon>Lophotrochozoa</taxon>
        <taxon>Mollusca</taxon>
        <taxon>Bivalvia</taxon>
        <taxon>Autobranchia</taxon>
        <taxon>Pteriomorphia</taxon>
        <taxon>Mytilida</taxon>
        <taxon>Mytiloidea</taxon>
        <taxon>Mytilidae</taxon>
        <taxon>Mytilinae</taxon>
        <taxon>Mytilus</taxon>
    </lineage>
</organism>
<dbReference type="AlphaFoldDB" id="A0A8B6EH05"/>
<keyword evidence="2" id="KW-1185">Reference proteome</keyword>
<gene>
    <name evidence="1" type="ORF">MGAL_10B063528</name>
</gene>
<accession>A0A8B6EH05</accession>
<evidence type="ECO:0000313" key="1">
    <source>
        <dbReference type="EMBL" id="VDI34869.1"/>
    </source>
</evidence>
<evidence type="ECO:0000313" key="2">
    <source>
        <dbReference type="Proteomes" id="UP000596742"/>
    </source>
</evidence>
<sequence>MAGRPQTEGNKDMDISIDAYFEYTHNRDTIETCDLRRRSYFIRENACSRMSDSSDNDIEIKEEISCKIDGNCTFRVSYRNVEGMGLKSTKDGRNWIRYNNSFTTELPIRISSKLIANCNLTAFEVEIPPLSSSFIPSLQISSPAAASTFSTPKSKSSTTFNIDSIDTVDMFPTRQNQASQRKRNAGKQDMLNKYEIVKNPPVVYQKLHVLIQSYCLVIKTTKILKLIKLMMLTVHEIMTSEDIPSCPSTKLTVLSVSELESANNRKMLYAVLADTTDTISATVCNEWIIANALRALV</sequence>